<dbReference type="AlphaFoldDB" id="A0A023G2E4"/>
<keyword evidence="2" id="KW-0732">Signal</keyword>
<evidence type="ECO:0000313" key="3">
    <source>
        <dbReference type="EMBL" id="JAC27827.1"/>
    </source>
</evidence>
<organism evidence="3">
    <name type="scientific">Amblyomma triste</name>
    <name type="common">Neotropical tick</name>
    <dbReference type="NCBI Taxonomy" id="251400"/>
    <lineage>
        <taxon>Eukaryota</taxon>
        <taxon>Metazoa</taxon>
        <taxon>Ecdysozoa</taxon>
        <taxon>Arthropoda</taxon>
        <taxon>Chelicerata</taxon>
        <taxon>Arachnida</taxon>
        <taxon>Acari</taxon>
        <taxon>Parasitiformes</taxon>
        <taxon>Ixodida</taxon>
        <taxon>Ixodoidea</taxon>
        <taxon>Ixodidae</taxon>
        <taxon>Amblyomminae</taxon>
        <taxon>Amblyomma</taxon>
    </lineage>
</organism>
<reference evidence="3" key="1">
    <citation type="submission" date="2014-03" db="EMBL/GenBank/DDBJ databases">
        <title>The sialotranscriptome of Amblyomma triste, Amblyomma parvum and Amblyomma cajennense ticks, uncovered by 454-based RNA-seq.</title>
        <authorList>
            <person name="Garcia G.R."/>
            <person name="Gardinassi L.G."/>
            <person name="Ribeiro J.M."/>
            <person name="Anatriello E."/>
            <person name="Ferreira B.R."/>
            <person name="Moreira H.N."/>
            <person name="Mafra C."/>
            <person name="Olegario M.M."/>
            <person name="Szabo P.J."/>
            <person name="Miranda-Santos I.K."/>
            <person name="Maruyama S.R."/>
        </authorList>
    </citation>
    <scope>NUCLEOTIDE SEQUENCE</scope>
    <source>
        <strain evidence="3">Mato Grasso do Sul</strain>
        <tissue evidence="3">Salivary glands</tissue>
    </source>
</reference>
<evidence type="ECO:0000256" key="2">
    <source>
        <dbReference type="SAM" id="SignalP"/>
    </source>
</evidence>
<accession>A0A023G2E4</accession>
<sequence length="133" mass="14245">MMTNYAGRCWRCCLAWRLLAQLSSQVSRGTVPGTRSERSGTPRLRCCGSPRCAQIPPAAEGSVEVATTCIARCACRQPCSSFAGRRTPRHSSCIGASHSPTTGASWSQRGRAVPAAPRWPHCPAGDRCSRSPN</sequence>
<dbReference type="EMBL" id="GBBM01007591">
    <property type="protein sequence ID" value="JAC27827.1"/>
    <property type="molecule type" value="mRNA"/>
</dbReference>
<proteinExistence type="evidence at transcript level"/>
<feature type="chain" id="PRO_5001521555" evidence="2">
    <location>
        <begin position="29"/>
        <end position="133"/>
    </location>
</feature>
<feature type="compositionally biased region" description="Polar residues" evidence="1">
    <location>
        <begin position="98"/>
        <end position="108"/>
    </location>
</feature>
<feature type="non-terminal residue" evidence="3">
    <location>
        <position position="133"/>
    </location>
</feature>
<feature type="region of interest" description="Disordered" evidence="1">
    <location>
        <begin position="83"/>
        <end position="118"/>
    </location>
</feature>
<evidence type="ECO:0000256" key="1">
    <source>
        <dbReference type="SAM" id="MobiDB-lite"/>
    </source>
</evidence>
<protein>
    <submittedName>
        <fullName evidence="3">Putative secreted mucin</fullName>
    </submittedName>
</protein>
<name>A0A023G2E4_AMBTT</name>
<feature type="signal peptide" evidence="2">
    <location>
        <begin position="1"/>
        <end position="28"/>
    </location>
</feature>